<gene>
    <name evidence="1" type="ORF">ACFSUE_04520</name>
</gene>
<proteinExistence type="predicted"/>
<protein>
    <submittedName>
        <fullName evidence="1">Uncharacterized protein</fullName>
    </submittedName>
</protein>
<organism evidence="1 2">
    <name type="scientific">Sporolactobacillus shoreicorticis</name>
    <dbReference type="NCBI Taxonomy" id="1923877"/>
    <lineage>
        <taxon>Bacteria</taxon>
        <taxon>Bacillati</taxon>
        <taxon>Bacillota</taxon>
        <taxon>Bacilli</taxon>
        <taxon>Bacillales</taxon>
        <taxon>Sporolactobacillaceae</taxon>
        <taxon>Sporolactobacillus</taxon>
    </lineage>
</organism>
<dbReference type="Proteomes" id="UP001597399">
    <property type="component" value="Unassembled WGS sequence"/>
</dbReference>
<reference evidence="2" key="1">
    <citation type="journal article" date="2019" name="Int. J. Syst. Evol. Microbiol.">
        <title>The Global Catalogue of Microorganisms (GCM) 10K type strain sequencing project: providing services to taxonomists for standard genome sequencing and annotation.</title>
        <authorList>
            <consortium name="The Broad Institute Genomics Platform"/>
            <consortium name="The Broad Institute Genome Sequencing Center for Infectious Disease"/>
            <person name="Wu L."/>
            <person name="Ma J."/>
        </authorList>
    </citation>
    <scope>NUCLEOTIDE SEQUENCE [LARGE SCALE GENOMIC DNA]</scope>
    <source>
        <strain evidence="2">TISTR 2466</strain>
    </source>
</reference>
<sequence>MAEDLVFNRRKYIFFEEVYTYTPELSHLFKLAVVSVAWPSLEAVFVEAGLRDYFSSFIVSSKLGG</sequence>
<comment type="caution">
    <text evidence="1">The sequence shown here is derived from an EMBL/GenBank/DDBJ whole genome shotgun (WGS) entry which is preliminary data.</text>
</comment>
<dbReference type="EMBL" id="JBHUMQ010000012">
    <property type="protein sequence ID" value="MFD2692897.1"/>
    <property type="molecule type" value="Genomic_DNA"/>
</dbReference>
<dbReference type="RefSeq" id="WP_253063539.1">
    <property type="nucleotide sequence ID" value="NZ_JAMXWM010000022.1"/>
</dbReference>
<evidence type="ECO:0000313" key="1">
    <source>
        <dbReference type="EMBL" id="MFD2692897.1"/>
    </source>
</evidence>
<keyword evidence="2" id="KW-1185">Reference proteome</keyword>
<name>A0ABW5S148_9BACL</name>
<evidence type="ECO:0000313" key="2">
    <source>
        <dbReference type="Proteomes" id="UP001597399"/>
    </source>
</evidence>
<accession>A0ABW5S148</accession>